<keyword evidence="3" id="KW-0238">DNA-binding</keyword>
<sequence length="425" mass="46697">MVEKQRSQGGRSGLERRDLDLLKIVKPTKSSSSSSSSSSSTRHGKYRGVRMRSWGKWVSEIREPNKRSRIWLGSFPNPEMAARAYDAAVFCLRGPKAFLNFPECVPSSPPPCLSPKEIQAFSAAHAASSSPCCKPLSFPSSHSFSAEDSQLSAEEKCPPHSDVSSLLPDSERLNPKDIYRNGGLVESCNSKKLGYSPDAQKKQDDDDDDDASEESSEENHNKDFKGLVDMGLSNVKFFESCKGAGRDRHIIANNTKIRSLEKLEADVKSASLGMLVNSKVQGKDKDFLCGKRDSALFSSMQKCKGYTTDAKSCGNHSERGPVKAEEEEEEVLPDVHLPDQVSAVVDDHKIVAKSKKVEEAAAECSTTSVSCQEDDVQSLLLNLKALDFPPEVGDLHPGDPNLADNNTPKTDSEDFWEENLWSFTN</sequence>
<dbReference type="CDD" id="cd00018">
    <property type="entry name" value="AP2"/>
    <property type="match status" value="1"/>
</dbReference>
<evidence type="ECO:0000256" key="7">
    <source>
        <dbReference type="ARBA" id="ARBA00024343"/>
    </source>
</evidence>
<evidence type="ECO:0000256" key="1">
    <source>
        <dbReference type="ARBA" id="ARBA00004123"/>
    </source>
</evidence>
<dbReference type="InterPro" id="IPR016177">
    <property type="entry name" value="DNA-bd_dom_sf"/>
</dbReference>
<evidence type="ECO:0000256" key="8">
    <source>
        <dbReference type="SAM" id="MobiDB-lite"/>
    </source>
</evidence>
<evidence type="ECO:0000256" key="5">
    <source>
        <dbReference type="ARBA" id="ARBA00023163"/>
    </source>
</evidence>
<dbReference type="PROSITE" id="PS51032">
    <property type="entry name" value="AP2_ERF"/>
    <property type="match status" value="1"/>
</dbReference>
<dbReference type="SUPFAM" id="SSF54171">
    <property type="entry name" value="DNA-binding domain"/>
    <property type="match status" value="1"/>
</dbReference>
<organism evidence="10 11">
    <name type="scientific">Sphagnum jensenii</name>
    <dbReference type="NCBI Taxonomy" id="128206"/>
    <lineage>
        <taxon>Eukaryota</taxon>
        <taxon>Viridiplantae</taxon>
        <taxon>Streptophyta</taxon>
        <taxon>Embryophyta</taxon>
        <taxon>Bryophyta</taxon>
        <taxon>Sphagnophytina</taxon>
        <taxon>Sphagnopsida</taxon>
        <taxon>Sphagnales</taxon>
        <taxon>Sphagnaceae</taxon>
        <taxon>Sphagnum</taxon>
    </lineage>
</organism>
<dbReference type="PRINTS" id="PR00367">
    <property type="entry name" value="ETHRSPELEMNT"/>
</dbReference>
<evidence type="ECO:0000313" key="11">
    <source>
        <dbReference type="Proteomes" id="UP001497444"/>
    </source>
</evidence>
<dbReference type="Proteomes" id="UP001497444">
    <property type="component" value="Chromosome 1"/>
</dbReference>
<dbReference type="PANTHER" id="PTHR31985:SF273">
    <property type="entry name" value="ETHYLENE-RESPONSIVE TRANSCRIPTION FACTOR ERF017"/>
    <property type="match status" value="1"/>
</dbReference>
<name>A0ABP0VNA6_9BRYO</name>
<feature type="region of interest" description="Disordered" evidence="8">
    <location>
        <begin position="189"/>
        <end position="225"/>
    </location>
</feature>
<dbReference type="InterPro" id="IPR001471">
    <property type="entry name" value="AP2/ERF_dom"/>
</dbReference>
<keyword evidence="11" id="KW-1185">Reference proteome</keyword>
<keyword evidence="6" id="KW-0539">Nucleus</keyword>
<dbReference type="Pfam" id="PF00847">
    <property type="entry name" value="AP2"/>
    <property type="match status" value="1"/>
</dbReference>
<feature type="compositionally biased region" description="Acidic residues" evidence="8">
    <location>
        <begin position="205"/>
        <end position="216"/>
    </location>
</feature>
<comment type="subcellular location">
    <subcellularLocation>
        <location evidence="1">Nucleus</location>
    </subcellularLocation>
</comment>
<keyword evidence="4" id="KW-0010">Activator</keyword>
<dbReference type="PANTHER" id="PTHR31985">
    <property type="entry name" value="ETHYLENE-RESPONSIVE TRANSCRIPTION FACTOR ERF042-RELATED"/>
    <property type="match status" value="1"/>
</dbReference>
<dbReference type="Gene3D" id="3.30.730.10">
    <property type="entry name" value="AP2/ERF domain"/>
    <property type="match status" value="1"/>
</dbReference>
<feature type="region of interest" description="Disordered" evidence="8">
    <location>
        <begin position="1"/>
        <end position="47"/>
    </location>
</feature>
<protein>
    <recommendedName>
        <fullName evidence="9">AP2/ERF domain-containing protein</fullName>
    </recommendedName>
</protein>
<dbReference type="InterPro" id="IPR051032">
    <property type="entry name" value="AP2/ERF_TF_ERF_subfamily"/>
</dbReference>
<accession>A0ABP0VNA6</accession>
<evidence type="ECO:0000259" key="9">
    <source>
        <dbReference type="PROSITE" id="PS51032"/>
    </source>
</evidence>
<feature type="compositionally biased region" description="Low complexity" evidence="8">
    <location>
        <begin position="30"/>
        <end position="40"/>
    </location>
</feature>
<proteinExistence type="inferred from homology"/>
<feature type="region of interest" description="Disordered" evidence="8">
    <location>
        <begin position="149"/>
        <end position="175"/>
    </location>
</feature>
<dbReference type="InterPro" id="IPR036955">
    <property type="entry name" value="AP2/ERF_dom_sf"/>
</dbReference>
<feature type="region of interest" description="Disordered" evidence="8">
    <location>
        <begin position="391"/>
        <end position="425"/>
    </location>
</feature>
<reference evidence="10 11" key="1">
    <citation type="submission" date="2024-02" db="EMBL/GenBank/DDBJ databases">
        <authorList>
            <consortium name="ELIXIR-Norway"/>
            <consortium name="Elixir Norway"/>
        </authorList>
    </citation>
    <scope>NUCLEOTIDE SEQUENCE [LARGE SCALE GENOMIC DNA]</scope>
</reference>
<keyword evidence="2" id="KW-0805">Transcription regulation</keyword>
<gene>
    <name evidence="10" type="ORF">CSSPJE1EN1_LOCUS1413</name>
</gene>
<evidence type="ECO:0000256" key="3">
    <source>
        <dbReference type="ARBA" id="ARBA00023125"/>
    </source>
</evidence>
<evidence type="ECO:0000256" key="2">
    <source>
        <dbReference type="ARBA" id="ARBA00023015"/>
    </source>
</evidence>
<evidence type="ECO:0000256" key="6">
    <source>
        <dbReference type="ARBA" id="ARBA00023242"/>
    </source>
</evidence>
<keyword evidence="5" id="KW-0804">Transcription</keyword>
<feature type="compositionally biased region" description="Basic and acidic residues" evidence="8">
    <location>
        <begin position="13"/>
        <end position="23"/>
    </location>
</feature>
<evidence type="ECO:0000313" key="10">
    <source>
        <dbReference type="EMBL" id="CAK9255935.1"/>
    </source>
</evidence>
<evidence type="ECO:0000256" key="4">
    <source>
        <dbReference type="ARBA" id="ARBA00023159"/>
    </source>
</evidence>
<dbReference type="EMBL" id="OZ020096">
    <property type="protein sequence ID" value="CAK9255935.1"/>
    <property type="molecule type" value="Genomic_DNA"/>
</dbReference>
<feature type="domain" description="AP2/ERF" evidence="9">
    <location>
        <begin position="45"/>
        <end position="102"/>
    </location>
</feature>
<dbReference type="SMART" id="SM00380">
    <property type="entry name" value="AP2"/>
    <property type="match status" value="1"/>
</dbReference>
<comment type="similarity">
    <text evidence="7">Belongs to the AP2/ERF transcription factor family. ERF subfamily.</text>
</comment>